<dbReference type="KEGG" id="trg:TRUGW13939_04307"/>
<proteinExistence type="predicted"/>
<evidence type="ECO:0000313" key="2">
    <source>
        <dbReference type="EMBL" id="QKX57199.1"/>
    </source>
</evidence>
<dbReference type="GeneID" id="55991809"/>
<reference evidence="3" key="1">
    <citation type="submission" date="2020-06" db="EMBL/GenBank/DDBJ databases">
        <title>A chromosome-scale genome assembly of Talaromyces rugulosus W13939.</title>
        <authorList>
            <person name="Wang B."/>
            <person name="Guo L."/>
            <person name="Ye K."/>
            <person name="Wang L."/>
        </authorList>
    </citation>
    <scope>NUCLEOTIDE SEQUENCE [LARGE SCALE GENOMIC DNA]</scope>
    <source>
        <strain evidence="3">W13939</strain>
    </source>
</reference>
<gene>
    <name evidence="2" type="ORF">TRUGW13939_04307</name>
</gene>
<accession>A0A7H8QTD0</accession>
<protein>
    <submittedName>
        <fullName evidence="2">Uncharacterized protein</fullName>
    </submittedName>
</protein>
<feature type="region of interest" description="Disordered" evidence="1">
    <location>
        <begin position="37"/>
        <end position="63"/>
    </location>
</feature>
<dbReference type="Proteomes" id="UP000509510">
    <property type="component" value="Chromosome II"/>
</dbReference>
<keyword evidence="3" id="KW-1185">Reference proteome</keyword>
<dbReference type="EMBL" id="CP055899">
    <property type="protein sequence ID" value="QKX57199.1"/>
    <property type="molecule type" value="Genomic_DNA"/>
</dbReference>
<evidence type="ECO:0000256" key="1">
    <source>
        <dbReference type="SAM" id="MobiDB-lite"/>
    </source>
</evidence>
<dbReference type="RefSeq" id="XP_035343377.1">
    <property type="nucleotide sequence ID" value="XM_035487484.1"/>
</dbReference>
<name>A0A7H8QTD0_TALRU</name>
<evidence type="ECO:0000313" key="3">
    <source>
        <dbReference type="Proteomes" id="UP000509510"/>
    </source>
</evidence>
<dbReference type="AlphaFoldDB" id="A0A7H8QTD0"/>
<sequence length="142" mass="15026">MAPPRINKGRIYLLAPSPEVTFSLSRQPWIQGSVDLAPSRNTAETRHTGQEAGGNPVETTSPPNVPCAGFLCRSVGAAISVLLTGKSLETSIMQGTESADYTPEIETSGVAETTDDRANEPTGAAIMTLLHRPTQMPTLACF</sequence>
<organism evidence="2 3">
    <name type="scientific">Talaromyces rugulosus</name>
    <name type="common">Penicillium rugulosum</name>
    <dbReference type="NCBI Taxonomy" id="121627"/>
    <lineage>
        <taxon>Eukaryota</taxon>
        <taxon>Fungi</taxon>
        <taxon>Dikarya</taxon>
        <taxon>Ascomycota</taxon>
        <taxon>Pezizomycotina</taxon>
        <taxon>Eurotiomycetes</taxon>
        <taxon>Eurotiomycetidae</taxon>
        <taxon>Eurotiales</taxon>
        <taxon>Trichocomaceae</taxon>
        <taxon>Talaromyces</taxon>
        <taxon>Talaromyces sect. Islandici</taxon>
    </lineage>
</organism>